<dbReference type="PANTHER" id="PTHR44147">
    <property type="entry name" value="DEHYDROGENASE/REDUCTASE SDR FAMILY MEMBER 1"/>
    <property type="match status" value="1"/>
</dbReference>
<dbReference type="Gene3D" id="3.40.50.720">
    <property type="entry name" value="NAD(P)-binding Rossmann-like Domain"/>
    <property type="match status" value="1"/>
</dbReference>
<accession>A0AAU7U7Y1</accession>
<dbReference type="InterPro" id="IPR036291">
    <property type="entry name" value="NAD(P)-bd_dom_sf"/>
</dbReference>
<dbReference type="Pfam" id="PF00106">
    <property type="entry name" value="adh_short"/>
    <property type="match status" value="1"/>
</dbReference>
<gene>
    <name evidence="1" type="ORF">ABOD76_14390</name>
</gene>
<dbReference type="AlphaFoldDB" id="A0AAU7U7Y1"/>
<evidence type="ECO:0000313" key="1">
    <source>
        <dbReference type="EMBL" id="XBV84627.1"/>
    </source>
</evidence>
<dbReference type="KEGG" id="dsc:ABOD76_14390"/>
<organism evidence="1">
    <name type="scientific">Deinococcus sonorensis KR-87</name>
    <dbReference type="NCBI Taxonomy" id="694439"/>
    <lineage>
        <taxon>Bacteria</taxon>
        <taxon>Thermotogati</taxon>
        <taxon>Deinococcota</taxon>
        <taxon>Deinococci</taxon>
        <taxon>Deinococcales</taxon>
        <taxon>Deinococcaceae</taxon>
        <taxon>Deinococcus</taxon>
    </lineage>
</organism>
<dbReference type="PRINTS" id="PR00081">
    <property type="entry name" value="GDHRDH"/>
</dbReference>
<dbReference type="RefSeq" id="WP_350242664.1">
    <property type="nucleotide sequence ID" value="NZ_CP158299.1"/>
</dbReference>
<name>A0AAU7U7Y1_9DEIO</name>
<protein>
    <submittedName>
        <fullName evidence="1">SDR family NAD(P)-dependent oxidoreductase</fullName>
    </submittedName>
</protein>
<proteinExistence type="predicted"/>
<sequence length="289" mass="31562">MAGSSLSLAGRVALVTGASGGLGRATAPELAQAGAHVIVTARSTRTHSTQPGLPDSTIEATAEQVQTAGGQATALRCDHTQEAEVERLMQHIGTHFGRLDLLVNNAWGNHDPVDETQRGREVWEEPLAQLRNDLLAGAYSDYITSLLALRHRLIGSGGLMVSTTWHTDEPPGWLPYEVSKAAKNRLVYALGHHLRGLGVTVLGVAPGWMRTELMLQHHTEDELRGQTETPHYAARAIVSLAADPQRDHWTGQILDVGDLADRYGFTDLDGTQPHWYRRRQATRQATEKD</sequence>
<dbReference type="EMBL" id="CP158299">
    <property type="protein sequence ID" value="XBV84627.1"/>
    <property type="molecule type" value="Genomic_DNA"/>
</dbReference>
<dbReference type="InterPro" id="IPR002347">
    <property type="entry name" value="SDR_fam"/>
</dbReference>
<dbReference type="SUPFAM" id="SSF51735">
    <property type="entry name" value="NAD(P)-binding Rossmann-fold domains"/>
    <property type="match status" value="1"/>
</dbReference>
<reference evidence="1" key="1">
    <citation type="submission" date="2024-06" db="EMBL/GenBank/DDBJ databases">
        <title>Draft Genome Sequence of Deinococcus sonorensis Type Strain KR-87, a Biofilm Producing Representative of the Genus Deinococcus.</title>
        <authorList>
            <person name="Boren L.S."/>
            <person name="Grosso R.A."/>
            <person name="Hugenberg-Cox A.N."/>
            <person name="Hill J.T.E."/>
            <person name="Albert C.M."/>
            <person name="Tuohy J.M."/>
        </authorList>
    </citation>
    <scope>NUCLEOTIDE SEQUENCE</scope>
    <source>
        <strain evidence="1">KR-87</strain>
    </source>
</reference>
<dbReference type="PANTHER" id="PTHR44147:SF2">
    <property type="entry name" value="DEHYDROGENASE_REDUCTASE SDR FAMILY MEMBER 1"/>
    <property type="match status" value="1"/>
</dbReference>